<dbReference type="AlphaFoldDB" id="R7Q9E0"/>
<dbReference type="InterPro" id="IPR013216">
    <property type="entry name" value="Methyltransf_11"/>
</dbReference>
<dbReference type="SUPFAM" id="SSF53335">
    <property type="entry name" value="S-adenosyl-L-methionine-dependent methyltransferases"/>
    <property type="match status" value="1"/>
</dbReference>
<name>R7Q9E0_CHOCR</name>
<evidence type="ECO:0000313" key="4">
    <source>
        <dbReference type="EMBL" id="CDF34090.1"/>
    </source>
</evidence>
<dbReference type="PANTHER" id="PTHR13069">
    <property type="entry name" value="ALKYLATED DNA REPAIR PROTEIN ALKB HOMOLOG 8"/>
    <property type="match status" value="1"/>
</dbReference>
<proteinExistence type="predicted"/>
<dbReference type="PhylomeDB" id="R7Q9E0"/>
<gene>
    <name evidence="4" type="ORF">CHC_T00002663001</name>
</gene>
<dbReference type="KEGG" id="ccp:CHC_T00002663001"/>
<evidence type="ECO:0000313" key="5">
    <source>
        <dbReference type="Proteomes" id="UP000012073"/>
    </source>
</evidence>
<sequence>MAEAAAAAPLSASQAGDYESQHVHDVYDAIAPHFAATRYAPWPAVDTFLASLPHHALVADVGCGNGKYMLVAARSPNAPFVVGTDRCAPLVAIAAKQKLEGSRVDARFDAGTADVRDLPFRDGIFDAAVNIAVVHHLATEGRRVEAWQETMRILRPGGRLLAYVWALERPSTPTPKKGNRGAKMLNRRFEAQDVFVPWQMRRRKAGATCDKILGDPEETHKRFYHVYRQGELEQELGKVAHARIVRSYYDHQNWCAEVEKL</sequence>
<dbReference type="InterPro" id="IPR029063">
    <property type="entry name" value="SAM-dependent_MTases_sf"/>
</dbReference>
<evidence type="ECO:0000256" key="1">
    <source>
        <dbReference type="ARBA" id="ARBA00022603"/>
    </source>
</evidence>
<dbReference type="OrthoDB" id="271595at2759"/>
<dbReference type="Pfam" id="PF08241">
    <property type="entry name" value="Methyltransf_11"/>
    <property type="match status" value="1"/>
</dbReference>
<feature type="domain" description="Methyltransferase type 11" evidence="3">
    <location>
        <begin position="60"/>
        <end position="161"/>
    </location>
</feature>
<dbReference type="GO" id="GO:0005737">
    <property type="term" value="C:cytoplasm"/>
    <property type="evidence" value="ECO:0007669"/>
    <property type="project" value="TreeGrafter"/>
</dbReference>
<dbReference type="EMBL" id="HG001672">
    <property type="protein sequence ID" value="CDF34090.1"/>
    <property type="molecule type" value="Genomic_DNA"/>
</dbReference>
<dbReference type="InterPro" id="IPR051422">
    <property type="entry name" value="AlkB_tRNA_MeTrf/Diox"/>
</dbReference>
<dbReference type="GO" id="GO:0008757">
    <property type="term" value="F:S-adenosylmethionine-dependent methyltransferase activity"/>
    <property type="evidence" value="ECO:0007669"/>
    <property type="project" value="InterPro"/>
</dbReference>
<dbReference type="PANTHER" id="PTHR13069:SF21">
    <property type="entry name" value="ALKYLATED DNA REPAIR PROTEIN ALKB HOMOLOG 8"/>
    <property type="match status" value="1"/>
</dbReference>
<organism evidence="4 5">
    <name type="scientific">Chondrus crispus</name>
    <name type="common">Carrageen Irish moss</name>
    <name type="synonym">Polymorpha crispa</name>
    <dbReference type="NCBI Taxonomy" id="2769"/>
    <lineage>
        <taxon>Eukaryota</taxon>
        <taxon>Rhodophyta</taxon>
        <taxon>Florideophyceae</taxon>
        <taxon>Rhodymeniophycidae</taxon>
        <taxon>Gigartinales</taxon>
        <taxon>Gigartinaceae</taxon>
        <taxon>Chondrus</taxon>
    </lineage>
</organism>
<dbReference type="GO" id="GO:0030488">
    <property type="term" value="P:tRNA methylation"/>
    <property type="evidence" value="ECO:0007669"/>
    <property type="project" value="TreeGrafter"/>
</dbReference>
<dbReference type="GeneID" id="17321617"/>
<accession>R7Q9E0</accession>
<dbReference type="RefSeq" id="XP_005713909.1">
    <property type="nucleotide sequence ID" value="XM_005713852.1"/>
</dbReference>
<dbReference type="STRING" id="2769.R7Q9E0"/>
<dbReference type="Gene3D" id="3.40.50.150">
    <property type="entry name" value="Vaccinia Virus protein VP39"/>
    <property type="match status" value="1"/>
</dbReference>
<keyword evidence="5" id="KW-1185">Reference proteome</keyword>
<dbReference type="Gramene" id="CDF34090">
    <property type="protein sequence ID" value="CDF34090"/>
    <property type="gene ID" value="CHC_T00002663001"/>
</dbReference>
<dbReference type="GO" id="GO:0005634">
    <property type="term" value="C:nucleus"/>
    <property type="evidence" value="ECO:0007669"/>
    <property type="project" value="TreeGrafter"/>
</dbReference>
<dbReference type="GO" id="GO:0000049">
    <property type="term" value="F:tRNA binding"/>
    <property type="evidence" value="ECO:0007669"/>
    <property type="project" value="TreeGrafter"/>
</dbReference>
<dbReference type="CDD" id="cd02440">
    <property type="entry name" value="AdoMet_MTases"/>
    <property type="match status" value="1"/>
</dbReference>
<reference evidence="5" key="1">
    <citation type="journal article" date="2013" name="Proc. Natl. Acad. Sci. U.S.A.">
        <title>Genome structure and metabolic features in the red seaweed Chondrus crispus shed light on evolution of the Archaeplastida.</title>
        <authorList>
            <person name="Collen J."/>
            <person name="Porcel B."/>
            <person name="Carre W."/>
            <person name="Ball S.G."/>
            <person name="Chaparro C."/>
            <person name="Tonon T."/>
            <person name="Barbeyron T."/>
            <person name="Michel G."/>
            <person name="Noel B."/>
            <person name="Valentin K."/>
            <person name="Elias M."/>
            <person name="Artiguenave F."/>
            <person name="Arun A."/>
            <person name="Aury J.M."/>
            <person name="Barbosa-Neto J.F."/>
            <person name="Bothwell J.H."/>
            <person name="Bouget F.Y."/>
            <person name="Brillet L."/>
            <person name="Cabello-Hurtado F."/>
            <person name="Capella-Gutierrez S."/>
            <person name="Charrier B."/>
            <person name="Cladiere L."/>
            <person name="Cock J.M."/>
            <person name="Coelho S.M."/>
            <person name="Colleoni C."/>
            <person name="Czjzek M."/>
            <person name="Da Silva C."/>
            <person name="Delage L."/>
            <person name="Denoeud F."/>
            <person name="Deschamps P."/>
            <person name="Dittami S.M."/>
            <person name="Gabaldon T."/>
            <person name="Gachon C.M."/>
            <person name="Groisillier A."/>
            <person name="Herve C."/>
            <person name="Jabbari K."/>
            <person name="Katinka M."/>
            <person name="Kloareg B."/>
            <person name="Kowalczyk N."/>
            <person name="Labadie K."/>
            <person name="Leblanc C."/>
            <person name="Lopez P.J."/>
            <person name="McLachlan D.H."/>
            <person name="Meslet-Cladiere L."/>
            <person name="Moustafa A."/>
            <person name="Nehr Z."/>
            <person name="Nyvall Collen P."/>
            <person name="Panaud O."/>
            <person name="Partensky F."/>
            <person name="Poulain J."/>
            <person name="Rensing S.A."/>
            <person name="Rousvoal S."/>
            <person name="Samson G."/>
            <person name="Symeonidi A."/>
            <person name="Weissenbach J."/>
            <person name="Zambounis A."/>
            <person name="Wincker P."/>
            <person name="Boyen C."/>
        </authorList>
    </citation>
    <scope>NUCLEOTIDE SEQUENCE [LARGE SCALE GENOMIC DNA]</scope>
    <source>
        <strain evidence="5">cv. Stackhouse</strain>
    </source>
</reference>
<protein>
    <recommendedName>
        <fullName evidence="3">Methyltransferase type 11 domain-containing protein</fullName>
    </recommendedName>
</protein>
<dbReference type="GO" id="GO:0002098">
    <property type="term" value="P:tRNA wobble uridine modification"/>
    <property type="evidence" value="ECO:0007669"/>
    <property type="project" value="TreeGrafter"/>
</dbReference>
<dbReference type="GO" id="GO:0106335">
    <property type="term" value="F:tRNA (5-carboxymethyluridine(34)-5-O)-methyltransferase activity"/>
    <property type="evidence" value="ECO:0007669"/>
    <property type="project" value="TreeGrafter"/>
</dbReference>
<dbReference type="Proteomes" id="UP000012073">
    <property type="component" value="Unassembled WGS sequence"/>
</dbReference>
<keyword evidence="2" id="KW-0808">Transferase</keyword>
<evidence type="ECO:0000256" key="2">
    <source>
        <dbReference type="ARBA" id="ARBA00022679"/>
    </source>
</evidence>
<dbReference type="OMA" id="VHEVYQQ"/>
<keyword evidence="1" id="KW-0489">Methyltransferase</keyword>
<evidence type="ECO:0000259" key="3">
    <source>
        <dbReference type="Pfam" id="PF08241"/>
    </source>
</evidence>